<protein>
    <submittedName>
        <fullName evidence="3">PHP domain-containing protein</fullName>
    </submittedName>
</protein>
<proteinExistence type="predicted"/>
<dbReference type="InterPro" id="IPR052018">
    <property type="entry name" value="PHP_domain"/>
</dbReference>
<dbReference type="InterPro" id="IPR016195">
    <property type="entry name" value="Pol/histidinol_Pase-like"/>
</dbReference>
<sequence>MNRADLHTHTTASDGKQSPTDNVRLAAEAGLAAVAITDHDTVAGISEALDAGARYGIVVVPGVEISTAENGTDIHILGYGISWRDPDLLGRLEELRSVRGKRNERIVARLNELGMPITMEEVAAEAQASPRGDGSIGRPHIADVLVRRGFAADMRDAFDRYLGEGGAAHIVPPRIAPEEAIRWIHEASGVAVVAHPGLYRKDDLVERLLEFGGADGIEAFHSDHDEVAEHRYSRMAAKAGKLATGGSDFHGTRQGVVFHGPIGSRTVDASIVPRLLGERAKG</sequence>
<organism evidence="3 4">
    <name type="scientific">Cohnella faecalis</name>
    <dbReference type="NCBI Taxonomy" id="2315694"/>
    <lineage>
        <taxon>Bacteria</taxon>
        <taxon>Bacillati</taxon>
        <taxon>Bacillota</taxon>
        <taxon>Bacilli</taxon>
        <taxon>Bacillales</taxon>
        <taxon>Paenibacillaceae</taxon>
        <taxon>Cohnella</taxon>
    </lineage>
</organism>
<dbReference type="SUPFAM" id="SSF89550">
    <property type="entry name" value="PHP domain-like"/>
    <property type="match status" value="1"/>
</dbReference>
<dbReference type="EMBL" id="QXJM01000027">
    <property type="protein sequence ID" value="RIE04378.1"/>
    <property type="molecule type" value="Genomic_DNA"/>
</dbReference>
<dbReference type="RefSeq" id="WP_119148418.1">
    <property type="nucleotide sequence ID" value="NZ_JBHSOV010000042.1"/>
</dbReference>
<dbReference type="GO" id="GO:0004534">
    <property type="term" value="F:5'-3' RNA exonuclease activity"/>
    <property type="evidence" value="ECO:0007669"/>
    <property type="project" value="TreeGrafter"/>
</dbReference>
<evidence type="ECO:0000256" key="1">
    <source>
        <dbReference type="SAM" id="MobiDB-lite"/>
    </source>
</evidence>
<dbReference type="Gene3D" id="3.20.20.140">
    <property type="entry name" value="Metal-dependent hydrolases"/>
    <property type="match status" value="1"/>
</dbReference>
<dbReference type="GO" id="GO:0035312">
    <property type="term" value="F:5'-3' DNA exonuclease activity"/>
    <property type="evidence" value="ECO:0007669"/>
    <property type="project" value="TreeGrafter"/>
</dbReference>
<dbReference type="InterPro" id="IPR004013">
    <property type="entry name" value="PHP_dom"/>
</dbReference>
<dbReference type="OrthoDB" id="9804333at2"/>
<accession>A0A398CUW1</accession>
<reference evidence="3 4" key="1">
    <citation type="submission" date="2018-09" db="EMBL/GenBank/DDBJ databases">
        <title>Cohnella cavernae sp. nov., isolated from a karst cave.</title>
        <authorList>
            <person name="Zhu H."/>
        </authorList>
    </citation>
    <scope>NUCLEOTIDE SEQUENCE [LARGE SCALE GENOMIC DNA]</scope>
    <source>
        <strain evidence="3 4">K2E09-144</strain>
    </source>
</reference>
<dbReference type="CDD" id="cd07438">
    <property type="entry name" value="PHP_HisPPase_AMP"/>
    <property type="match status" value="1"/>
</dbReference>
<dbReference type="PANTHER" id="PTHR42924:SF3">
    <property type="entry name" value="POLYMERASE_HISTIDINOL PHOSPHATASE N-TERMINAL DOMAIN-CONTAINING PROTEIN"/>
    <property type="match status" value="1"/>
</dbReference>
<evidence type="ECO:0000259" key="2">
    <source>
        <dbReference type="SMART" id="SM00481"/>
    </source>
</evidence>
<feature type="compositionally biased region" description="Polar residues" evidence="1">
    <location>
        <begin position="9"/>
        <end position="20"/>
    </location>
</feature>
<dbReference type="PANTHER" id="PTHR42924">
    <property type="entry name" value="EXONUCLEASE"/>
    <property type="match status" value="1"/>
</dbReference>
<dbReference type="Proteomes" id="UP000266340">
    <property type="component" value="Unassembled WGS sequence"/>
</dbReference>
<feature type="domain" description="Polymerase/histidinol phosphatase N-terminal" evidence="2">
    <location>
        <begin position="4"/>
        <end position="69"/>
    </location>
</feature>
<comment type="caution">
    <text evidence="3">The sequence shown here is derived from an EMBL/GenBank/DDBJ whole genome shotgun (WGS) entry which is preliminary data.</text>
</comment>
<evidence type="ECO:0000313" key="3">
    <source>
        <dbReference type="EMBL" id="RIE04378.1"/>
    </source>
</evidence>
<evidence type="ECO:0000313" key="4">
    <source>
        <dbReference type="Proteomes" id="UP000266340"/>
    </source>
</evidence>
<gene>
    <name evidence="3" type="ORF">D3H35_07260</name>
</gene>
<dbReference type="Gene3D" id="1.10.150.650">
    <property type="match status" value="1"/>
</dbReference>
<name>A0A398CUW1_9BACL</name>
<dbReference type="AlphaFoldDB" id="A0A398CUW1"/>
<feature type="region of interest" description="Disordered" evidence="1">
    <location>
        <begin position="1"/>
        <end position="20"/>
    </location>
</feature>
<dbReference type="Pfam" id="PF02811">
    <property type="entry name" value="PHP"/>
    <property type="match status" value="1"/>
</dbReference>
<keyword evidence="4" id="KW-1185">Reference proteome</keyword>
<dbReference type="InterPro" id="IPR003141">
    <property type="entry name" value="Pol/His_phosphatase_N"/>
</dbReference>
<dbReference type="SMART" id="SM00481">
    <property type="entry name" value="POLIIIAc"/>
    <property type="match status" value="1"/>
</dbReference>